<protein>
    <recommendedName>
        <fullName evidence="4">Serine/threonine protein kinase</fullName>
    </recommendedName>
</protein>
<accession>A0ABW2H6M8</accession>
<dbReference type="EMBL" id="JBHTAC010000033">
    <property type="protein sequence ID" value="MFC7245983.1"/>
    <property type="molecule type" value="Genomic_DNA"/>
</dbReference>
<name>A0ABW2H6M8_9ACTN</name>
<feature type="compositionally biased region" description="Pro residues" evidence="1">
    <location>
        <begin position="73"/>
        <end position="82"/>
    </location>
</feature>
<evidence type="ECO:0000313" key="3">
    <source>
        <dbReference type="Proteomes" id="UP001596392"/>
    </source>
</evidence>
<evidence type="ECO:0000313" key="2">
    <source>
        <dbReference type="EMBL" id="MFC7245983.1"/>
    </source>
</evidence>
<dbReference type="Proteomes" id="UP001596392">
    <property type="component" value="Unassembled WGS sequence"/>
</dbReference>
<sequence>MSGRLSRLSTANRIALVSVLVALGGLLVTVLAWLQPQAPSSALPAGTSAVTTVQPSQVTASTAPGLTTLSPASPSPTSPPSHPGELPAAFVGTWTGAVFQTNTGSEYQATFKLYPAVNGDVVGESEYPSLRCAGRLQLKRSFGGTEVHLTETLVKRGTCVSGIVKKFRLSGADEIFYFWSFNERAGYDGQGTLKRMS</sequence>
<organism evidence="2 3">
    <name type="scientific">Catellatospora aurea</name>
    <dbReference type="NCBI Taxonomy" id="1337874"/>
    <lineage>
        <taxon>Bacteria</taxon>
        <taxon>Bacillati</taxon>
        <taxon>Actinomycetota</taxon>
        <taxon>Actinomycetes</taxon>
        <taxon>Micromonosporales</taxon>
        <taxon>Micromonosporaceae</taxon>
        <taxon>Catellatospora</taxon>
    </lineage>
</organism>
<keyword evidence="3" id="KW-1185">Reference proteome</keyword>
<evidence type="ECO:0008006" key="4">
    <source>
        <dbReference type="Google" id="ProtNLM"/>
    </source>
</evidence>
<dbReference type="RefSeq" id="WP_376808853.1">
    <property type="nucleotide sequence ID" value="NZ_JBHTAC010000033.1"/>
</dbReference>
<gene>
    <name evidence="2" type="ORF">ACFQO7_26190</name>
</gene>
<reference evidence="3" key="1">
    <citation type="journal article" date="2019" name="Int. J. Syst. Evol. Microbiol.">
        <title>The Global Catalogue of Microorganisms (GCM) 10K type strain sequencing project: providing services to taxonomists for standard genome sequencing and annotation.</title>
        <authorList>
            <consortium name="The Broad Institute Genomics Platform"/>
            <consortium name="The Broad Institute Genome Sequencing Center for Infectious Disease"/>
            <person name="Wu L."/>
            <person name="Ma J."/>
        </authorList>
    </citation>
    <scope>NUCLEOTIDE SEQUENCE [LARGE SCALE GENOMIC DNA]</scope>
    <source>
        <strain evidence="3">CGMCC 1.9106</strain>
    </source>
</reference>
<proteinExistence type="predicted"/>
<feature type="region of interest" description="Disordered" evidence="1">
    <location>
        <begin position="62"/>
        <end position="86"/>
    </location>
</feature>
<evidence type="ECO:0000256" key="1">
    <source>
        <dbReference type="SAM" id="MobiDB-lite"/>
    </source>
</evidence>
<comment type="caution">
    <text evidence="2">The sequence shown here is derived from an EMBL/GenBank/DDBJ whole genome shotgun (WGS) entry which is preliminary data.</text>
</comment>